<protein>
    <submittedName>
        <fullName evidence="1">Alpha/beta hydrolase</fullName>
    </submittedName>
</protein>
<reference evidence="1 2" key="1">
    <citation type="submission" date="2018-08" db="EMBL/GenBank/DDBJ databases">
        <title>A genome reference for cultivated species of the human gut microbiota.</title>
        <authorList>
            <person name="Zou Y."/>
            <person name="Xue W."/>
            <person name="Luo G."/>
        </authorList>
    </citation>
    <scope>NUCLEOTIDE SEQUENCE [LARGE SCALE GENOMIC DNA]</scope>
    <source>
        <strain evidence="1 2">AF18-46</strain>
    </source>
</reference>
<dbReference type="GO" id="GO:0016787">
    <property type="term" value="F:hydrolase activity"/>
    <property type="evidence" value="ECO:0007669"/>
    <property type="project" value="UniProtKB-KW"/>
</dbReference>
<evidence type="ECO:0000313" key="2">
    <source>
        <dbReference type="Proteomes" id="UP000284731"/>
    </source>
</evidence>
<proteinExistence type="predicted"/>
<dbReference type="Gene3D" id="3.40.50.1820">
    <property type="entry name" value="alpha/beta hydrolase"/>
    <property type="match status" value="1"/>
</dbReference>
<name>A0A412PE81_9FIRM</name>
<dbReference type="Proteomes" id="UP000284731">
    <property type="component" value="Unassembled WGS sequence"/>
</dbReference>
<dbReference type="AlphaFoldDB" id="A0A412PE81"/>
<comment type="caution">
    <text evidence="1">The sequence shown here is derived from an EMBL/GenBank/DDBJ whole genome shotgun (WGS) entry which is preliminary data.</text>
</comment>
<keyword evidence="1" id="KW-0378">Hydrolase</keyword>
<dbReference type="RefSeq" id="WP_118764536.1">
    <property type="nucleotide sequence ID" value="NZ_CABJCF010000002.1"/>
</dbReference>
<dbReference type="SUPFAM" id="SSF53474">
    <property type="entry name" value="alpha/beta-Hydrolases"/>
    <property type="match status" value="1"/>
</dbReference>
<evidence type="ECO:0000313" key="1">
    <source>
        <dbReference type="EMBL" id="RGT55922.1"/>
    </source>
</evidence>
<sequence length="218" mass="25283">MKKFYFISGLGSAKESIQDFEKAMNQLGYEVQFIDIPGQYSNRDVRIRSEQDLIEWLSSEIPVGSNVIAFSMGADIAIRYHSYLQARNLVVLDGGIIDYDLMNITLEEDAIMTKSFIIENQLDMNDETISKLISLLREHYIDIFHAGLNIGTLLLLSDHPDFVYEYKKNKIEENHDNMNHIDIQFVKDTSHEIYVEKPKVVAKVIMDWLQRRSNKKNS</sequence>
<gene>
    <name evidence="1" type="ORF">DWX20_03700</name>
</gene>
<organism evidence="1 2">
    <name type="scientific">Solobacterium moorei</name>
    <dbReference type="NCBI Taxonomy" id="102148"/>
    <lineage>
        <taxon>Bacteria</taxon>
        <taxon>Bacillati</taxon>
        <taxon>Bacillota</taxon>
        <taxon>Erysipelotrichia</taxon>
        <taxon>Erysipelotrichales</taxon>
        <taxon>Erysipelotrichaceae</taxon>
        <taxon>Solobacterium</taxon>
    </lineage>
</organism>
<dbReference type="InterPro" id="IPR029058">
    <property type="entry name" value="AB_hydrolase_fold"/>
</dbReference>
<accession>A0A412PE81</accession>
<dbReference type="EMBL" id="QRWX01000002">
    <property type="protein sequence ID" value="RGT55922.1"/>
    <property type="molecule type" value="Genomic_DNA"/>
</dbReference>